<keyword evidence="7" id="KW-0472">Membrane</keyword>
<dbReference type="PROSITE" id="PS51296">
    <property type="entry name" value="RIESKE"/>
    <property type="match status" value="2"/>
</dbReference>
<gene>
    <name evidence="9" type="ORF">FG385_15810</name>
</gene>
<evidence type="ECO:0000256" key="7">
    <source>
        <dbReference type="SAM" id="Phobius"/>
    </source>
</evidence>
<evidence type="ECO:0000256" key="3">
    <source>
        <dbReference type="ARBA" id="ARBA00023004"/>
    </source>
</evidence>
<keyword evidence="7" id="KW-1133">Transmembrane helix</keyword>
<dbReference type="GO" id="GO:0046872">
    <property type="term" value="F:metal ion binding"/>
    <property type="evidence" value="ECO:0007669"/>
    <property type="project" value="UniProtKB-KW"/>
</dbReference>
<evidence type="ECO:0000256" key="1">
    <source>
        <dbReference type="ARBA" id="ARBA00022714"/>
    </source>
</evidence>
<dbReference type="GO" id="GO:0016705">
    <property type="term" value="F:oxidoreductase activity, acting on paired donors, with incorporation or reduction of molecular oxygen"/>
    <property type="evidence" value="ECO:0007669"/>
    <property type="project" value="UniProtKB-ARBA"/>
</dbReference>
<proteinExistence type="inferred from homology"/>
<comment type="similarity">
    <text evidence="6">Belongs to the bacterial ring-hydroxylating dioxygenase ferredoxin component family.</text>
</comment>
<dbReference type="GO" id="GO:0004497">
    <property type="term" value="F:monooxygenase activity"/>
    <property type="evidence" value="ECO:0007669"/>
    <property type="project" value="UniProtKB-ARBA"/>
</dbReference>
<dbReference type="PANTHER" id="PTHR21496:SF0">
    <property type="entry name" value="RIESKE DOMAIN-CONTAINING PROTEIN"/>
    <property type="match status" value="1"/>
</dbReference>
<dbReference type="InterPro" id="IPR036922">
    <property type="entry name" value="Rieske_2Fe-2S_sf"/>
</dbReference>
<keyword evidence="4" id="KW-0411">Iron-sulfur</keyword>
<dbReference type="SUPFAM" id="SSF50022">
    <property type="entry name" value="ISP domain"/>
    <property type="match status" value="2"/>
</dbReference>
<feature type="transmembrane region" description="Helical" evidence="7">
    <location>
        <begin position="225"/>
        <end position="250"/>
    </location>
</feature>
<sequence>MTTSREQSAAGHADLDEFVEVGAAEDFADGQMAGYEIGGERVLLARVDGRFYAIGGVCTHERANLDEGALCDNVVYCPLHYSAFDVRSGEVLGPPADRAAPTYAVRVEDGKVLVAVAPGGAPPGATESTQPEAGEGVREEALERALPWHARISAELDRMDWLRESADRMIAGLVPVRRRLVRTGLLDLLHGRWFGHALHPALSDLPIGLWISSLLLYLIGQPQPAAILGVAGVAAALATALTGVADWTVAEGHERRAGLMHGLLMTAALLVEAASSATYYFAGARTVAVVLSAVGLAVTVGAAFLGGHLVFGHGTMVNHTAWPPGPAQWFPTALETELDGAPGRTLAVPAGEKTVLLHRNRDGRISAIHNACSHAGAPLSLGQVCDGVVSCPWHESKFRLSDGGVVRGPAFSPQPVFEVRVRAGRIEVRSRE</sequence>
<evidence type="ECO:0000313" key="10">
    <source>
        <dbReference type="Proteomes" id="UP000305546"/>
    </source>
</evidence>
<organism evidence="9 10">
    <name type="scientific">Amycolatopsis alkalitolerans</name>
    <dbReference type="NCBI Taxonomy" id="2547244"/>
    <lineage>
        <taxon>Bacteria</taxon>
        <taxon>Bacillati</taxon>
        <taxon>Actinomycetota</taxon>
        <taxon>Actinomycetes</taxon>
        <taxon>Pseudonocardiales</taxon>
        <taxon>Pseudonocardiaceae</taxon>
        <taxon>Amycolatopsis</taxon>
    </lineage>
</organism>
<feature type="transmembrane region" description="Helical" evidence="7">
    <location>
        <begin position="288"/>
        <end position="311"/>
    </location>
</feature>
<reference evidence="9 10" key="1">
    <citation type="submission" date="2019-06" db="EMBL/GenBank/DDBJ databases">
        <title>Amycolatopsis alkalitolerans sp. nov., isolated from Gastrodia elata Blume.</title>
        <authorList>
            <person name="Narsing Rao M.P."/>
            <person name="Li W.J."/>
        </authorList>
    </citation>
    <scope>NUCLEOTIDE SEQUENCE [LARGE SCALE GENOMIC DNA]</scope>
    <source>
        <strain evidence="9 10">SYSUP0005</strain>
    </source>
</reference>
<evidence type="ECO:0000256" key="4">
    <source>
        <dbReference type="ARBA" id="ARBA00023014"/>
    </source>
</evidence>
<keyword evidence="1" id="KW-0001">2Fe-2S</keyword>
<dbReference type="Pfam" id="PF00355">
    <property type="entry name" value="Rieske"/>
    <property type="match status" value="2"/>
</dbReference>
<name>A0A5C4M2U6_9PSEU</name>
<accession>A0A5C4M2U6</accession>
<feature type="domain" description="Rieske" evidence="8">
    <location>
        <begin position="19"/>
        <end position="114"/>
    </location>
</feature>
<dbReference type="Gene3D" id="2.102.10.10">
    <property type="entry name" value="Rieske [2Fe-2S] iron-sulphur domain"/>
    <property type="match status" value="2"/>
</dbReference>
<comment type="caution">
    <text evidence="9">The sequence shown here is derived from an EMBL/GenBank/DDBJ whole genome shotgun (WGS) entry which is preliminary data.</text>
</comment>
<dbReference type="OrthoDB" id="9795104at2"/>
<dbReference type="RefSeq" id="WP_139097499.1">
    <property type="nucleotide sequence ID" value="NZ_VDFW01000012.1"/>
</dbReference>
<keyword evidence="2" id="KW-0479">Metal-binding</keyword>
<feature type="transmembrane region" description="Helical" evidence="7">
    <location>
        <begin position="201"/>
        <end position="219"/>
    </location>
</feature>
<protein>
    <submittedName>
        <fullName evidence="9">Rieske 2Fe-2S domain-containing protein</fullName>
    </submittedName>
</protein>
<dbReference type="InterPro" id="IPR017941">
    <property type="entry name" value="Rieske_2Fe-2S"/>
</dbReference>
<dbReference type="CDD" id="cd03528">
    <property type="entry name" value="Rieske_RO_ferredoxin"/>
    <property type="match status" value="1"/>
</dbReference>
<evidence type="ECO:0000256" key="2">
    <source>
        <dbReference type="ARBA" id="ARBA00022723"/>
    </source>
</evidence>
<dbReference type="AlphaFoldDB" id="A0A5C4M2U6"/>
<dbReference type="Proteomes" id="UP000305546">
    <property type="component" value="Unassembled WGS sequence"/>
</dbReference>
<evidence type="ECO:0000259" key="8">
    <source>
        <dbReference type="PROSITE" id="PS51296"/>
    </source>
</evidence>
<keyword evidence="3" id="KW-0408">Iron</keyword>
<evidence type="ECO:0000256" key="5">
    <source>
        <dbReference type="ARBA" id="ARBA00034078"/>
    </source>
</evidence>
<dbReference type="GO" id="GO:0051537">
    <property type="term" value="F:2 iron, 2 sulfur cluster binding"/>
    <property type="evidence" value="ECO:0007669"/>
    <property type="project" value="UniProtKB-KW"/>
</dbReference>
<comment type="cofactor">
    <cofactor evidence="5">
        <name>[2Fe-2S] cluster</name>
        <dbReference type="ChEBI" id="CHEBI:190135"/>
    </cofactor>
</comment>
<evidence type="ECO:0000313" key="9">
    <source>
        <dbReference type="EMBL" id="TNC25111.1"/>
    </source>
</evidence>
<evidence type="ECO:0000256" key="6">
    <source>
        <dbReference type="ARBA" id="ARBA00038001"/>
    </source>
</evidence>
<keyword evidence="10" id="KW-1185">Reference proteome</keyword>
<dbReference type="EMBL" id="VDFW01000012">
    <property type="protein sequence ID" value="TNC25111.1"/>
    <property type="molecule type" value="Genomic_DNA"/>
</dbReference>
<feature type="domain" description="Rieske" evidence="8">
    <location>
        <begin position="329"/>
        <end position="428"/>
    </location>
</feature>
<feature type="transmembrane region" description="Helical" evidence="7">
    <location>
        <begin position="262"/>
        <end position="282"/>
    </location>
</feature>
<keyword evidence="7" id="KW-0812">Transmembrane</keyword>
<dbReference type="PANTHER" id="PTHR21496">
    <property type="entry name" value="FERREDOXIN-RELATED"/>
    <property type="match status" value="1"/>
</dbReference>